<dbReference type="SUPFAM" id="SSF52374">
    <property type="entry name" value="Nucleotidylyl transferase"/>
    <property type="match status" value="1"/>
</dbReference>
<dbReference type="SUPFAM" id="SSF48163">
    <property type="entry name" value="An anticodon-binding domain of class I aminoacyl-tRNA synthetases"/>
    <property type="match status" value="1"/>
</dbReference>
<dbReference type="Gene3D" id="3.40.50.620">
    <property type="entry name" value="HUPs"/>
    <property type="match status" value="1"/>
</dbReference>
<keyword evidence="8 10" id="KW-0030">Aminoacyl-tRNA synthetase</keyword>
<dbReference type="FunFam" id="3.40.50.620:FF:000045">
    <property type="entry name" value="Glutamate--tRNA ligase, mitochondrial"/>
    <property type="match status" value="1"/>
</dbReference>
<evidence type="ECO:0000256" key="6">
    <source>
        <dbReference type="ARBA" id="ARBA00022840"/>
    </source>
</evidence>
<feature type="domain" description="Aminoacyl-tRNA synthetase class I anticodon-binding" evidence="12">
    <location>
        <begin position="422"/>
        <end position="542"/>
    </location>
</feature>
<dbReference type="EC" id="6.1.1.17" evidence="3"/>
<evidence type="ECO:0000313" key="13">
    <source>
        <dbReference type="EMBL" id="CAD8583592.1"/>
    </source>
</evidence>
<dbReference type="EMBL" id="HBEW01005329">
    <property type="protein sequence ID" value="CAD8583592.1"/>
    <property type="molecule type" value="Transcribed_RNA"/>
</dbReference>
<dbReference type="CDD" id="cd00808">
    <property type="entry name" value="GluRS_core"/>
    <property type="match status" value="1"/>
</dbReference>
<dbReference type="NCBIfam" id="TIGR00464">
    <property type="entry name" value="gltX_bact"/>
    <property type="match status" value="1"/>
</dbReference>
<dbReference type="InterPro" id="IPR000924">
    <property type="entry name" value="Glu/Gln-tRNA-synth"/>
</dbReference>
<dbReference type="GO" id="GO:0048608">
    <property type="term" value="P:reproductive structure development"/>
    <property type="evidence" value="ECO:0007669"/>
    <property type="project" value="UniProtKB-ARBA"/>
</dbReference>
<evidence type="ECO:0000256" key="9">
    <source>
        <dbReference type="ARBA" id="ARBA00030865"/>
    </source>
</evidence>
<dbReference type="InterPro" id="IPR045462">
    <property type="entry name" value="aa-tRNA-synth_I_cd-bd"/>
</dbReference>
<dbReference type="InterPro" id="IPR014729">
    <property type="entry name" value="Rossmann-like_a/b/a_fold"/>
</dbReference>
<sequence>MRSAFARMVHATPAPVRAGKATRLRASAAPMMATSLRFCARDSRGVTTRTGARRGAVRVACEGLNITPPPSDGKVRVRFAPSPTGSLHVGGARTALFNYLYAKRTGGTFVLRVEDTDQARSTRASEDSMIADLKWLGLDWDEGPDIGGPCGPYRQSERGEIYMALANKLVESGHCYKCFCTDEELEAMKAKAEAEKLPPKYMGKWATASEAEVQEMLDKGVPYTYRFRVPEGERIEIDDMVRGKVGWDTDTLGDFVLLRSNGMPVYNFCVAVDDATMGITHVLRAEEHLPNTLRQALVYNALGFPLPTFAHMSLILAPDRSKLSKRHGATSVGQFKEEGYLSKTMVNYLSLLGWNDGTEQEIYEVEELEKLFGVDRINKSPAVFDKVKLNWMNGQHLRLLPESDVEALVGDALKAAGVVKESSGPAVSAIIPLIKESIELVQDAIPQVQQMFEYPLKANMEDEAMKKVLEDDFQPIVDAIVAAHESGALATAVKEGNVKKFINDTGKALERKGKRLFMPFRIALTGRMQGPEVGDVLTLLDKAAGSSDTIVSLDERVATLKAAFPK</sequence>
<evidence type="ECO:0000259" key="12">
    <source>
        <dbReference type="Pfam" id="PF19269"/>
    </source>
</evidence>
<dbReference type="PROSITE" id="PS00178">
    <property type="entry name" value="AA_TRNA_LIGASE_I"/>
    <property type="match status" value="1"/>
</dbReference>
<keyword evidence="5 10" id="KW-0547">Nucleotide-binding</keyword>
<dbReference type="InterPro" id="IPR020058">
    <property type="entry name" value="Glu/Gln-tRNA-synth_Ib_cat-dom"/>
</dbReference>
<accession>A0A7S0KLS3</accession>
<dbReference type="InterPro" id="IPR049940">
    <property type="entry name" value="GluQ/Sye"/>
</dbReference>
<keyword evidence="7 10" id="KW-0648">Protein biosynthesis</keyword>
<dbReference type="GO" id="GO:0008270">
    <property type="term" value="F:zinc ion binding"/>
    <property type="evidence" value="ECO:0007669"/>
    <property type="project" value="InterPro"/>
</dbReference>
<evidence type="ECO:0000256" key="5">
    <source>
        <dbReference type="ARBA" id="ARBA00022741"/>
    </source>
</evidence>
<dbReference type="HAMAP" id="MF_00022">
    <property type="entry name" value="Glu_tRNA_synth_type1"/>
    <property type="match status" value="1"/>
</dbReference>
<proteinExistence type="inferred from homology"/>
<evidence type="ECO:0000256" key="1">
    <source>
        <dbReference type="ARBA" id="ARBA00004173"/>
    </source>
</evidence>
<dbReference type="InterPro" id="IPR033910">
    <property type="entry name" value="GluRS_core"/>
</dbReference>
<name>A0A7S0KLS3_9CHLO</name>
<dbReference type="PANTHER" id="PTHR43311:SF2">
    <property type="entry name" value="GLUTAMATE--TRNA LIGASE, MITOCHONDRIAL-RELATED"/>
    <property type="match status" value="1"/>
</dbReference>
<reference evidence="13" key="1">
    <citation type="submission" date="2021-01" db="EMBL/GenBank/DDBJ databases">
        <authorList>
            <person name="Corre E."/>
            <person name="Pelletier E."/>
            <person name="Niang G."/>
            <person name="Scheremetjew M."/>
            <person name="Finn R."/>
            <person name="Kale V."/>
            <person name="Holt S."/>
            <person name="Cochrane G."/>
            <person name="Meng A."/>
            <person name="Brown T."/>
            <person name="Cohen L."/>
        </authorList>
    </citation>
    <scope>NUCLEOTIDE SEQUENCE</scope>
    <source>
        <strain evidence="13">Clade-D-RCC2572</strain>
    </source>
</reference>
<evidence type="ECO:0000256" key="2">
    <source>
        <dbReference type="ARBA" id="ARBA00007894"/>
    </source>
</evidence>
<dbReference type="Gene3D" id="1.10.10.350">
    <property type="match status" value="1"/>
</dbReference>
<dbReference type="GO" id="GO:0004818">
    <property type="term" value="F:glutamate-tRNA ligase activity"/>
    <property type="evidence" value="ECO:0007669"/>
    <property type="project" value="UniProtKB-EC"/>
</dbReference>
<protein>
    <recommendedName>
        <fullName evidence="3">glutamate--tRNA ligase</fullName>
        <ecNumber evidence="3">6.1.1.17</ecNumber>
    </recommendedName>
    <alternativeName>
        <fullName evidence="9">Glutamyl-tRNA synthetase</fullName>
    </alternativeName>
</protein>
<dbReference type="GO" id="GO:0005524">
    <property type="term" value="F:ATP binding"/>
    <property type="evidence" value="ECO:0007669"/>
    <property type="project" value="UniProtKB-KW"/>
</dbReference>
<dbReference type="GO" id="GO:0000049">
    <property type="term" value="F:tRNA binding"/>
    <property type="evidence" value="ECO:0007669"/>
    <property type="project" value="InterPro"/>
</dbReference>
<dbReference type="PANTHER" id="PTHR43311">
    <property type="entry name" value="GLUTAMATE--TRNA LIGASE"/>
    <property type="match status" value="1"/>
</dbReference>
<dbReference type="GO" id="GO:0009791">
    <property type="term" value="P:post-embryonic development"/>
    <property type="evidence" value="ECO:0007669"/>
    <property type="project" value="UniProtKB-ARBA"/>
</dbReference>
<dbReference type="PRINTS" id="PR00987">
    <property type="entry name" value="TRNASYNTHGLU"/>
</dbReference>
<dbReference type="InterPro" id="IPR001412">
    <property type="entry name" value="aa-tRNA-synth_I_CS"/>
</dbReference>
<evidence type="ECO:0000256" key="8">
    <source>
        <dbReference type="ARBA" id="ARBA00023146"/>
    </source>
</evidence>
<keyword evidence="4 10" id="KW-0436">Ligase</keyword>
<dbReference type="GO" id="GO:0005739">
    <property type="term" value="C:mitochondrion"/>
    <property type="evidence" value="ECO:0007669"/>
    <property type="project" value="UniProtKB-SubCell"/>
</dbReference>
<dbReference type="Pfam" id="PF19269">
    <property type="entry name" value="Anticodon_2"/>
    <property type="match status" value="1"/>
</dbReference>
<organism evidence="13">
    <name type="scientific">Ostreococcus mediterraneus</name>
    <dbReference type="NCBI Taxonomy" id="1486918"/>
    <lineage>
        <taxon>Eukaryota</taxon>
        <taxon>Viridiplantae</taxon>
        <taxon>Chlorophyta</taxon>
        <taxon>Mamiellophyceae</taxon>
        <taxon>Mamiellales</taxon>
        <taxon>Bathycoccaceae</taxon>
        <taxon>Ostreococcus</taxon>
    </lineage>
</organism>
<keyword evidence="6 10" id="KW-0067">ATP-binding</keyword>
<dbReference type="InterPro" id="IPR008925">
    <property type="entry name" value="aa_tRNA-synth_I_cd-bd_sf"/>
</dbReference>
<dbReference type="InterPro" id="IPR004527">
    <property type="entry name" value="Glu-tRNA-ligase_bac/mito"/>
</dbReference>
<evidence type="ECO:0000256" key="7">
    <source>
        <dbReference type="ARBA" id="ARBA00022917"/>
    </source>
</evidence>
<dbReference type="GO" id="GO:0006424">
    <property type="term" value="P:glutamyl-tRNA aminoacylation"/>
    <property type="evidence" value="ECO:0007669"/>
    <property type="project" value="InterPro"/>
</dbReference>
<feature type="domain" description="Glutamyl/glutaminyl-tRNA synthetase class Ib catalytic" evidence="11">
    <location>
        <begin position="74"/>
        <end position="391"/>
    </location>
</feature>
<comment type="subcellular location">
    <subcellularLocation>
        <location evidence="1">Mitochondrion</location>
    </subcellularLocation>
</comment>
<comment type="similarity">
    <text evidence="2">Belongs to the class-I aminoacyl-tRNA synthetase family. Glutamate--tRNA ligase type 1 subfamily.</text>
</comment>
<dbReference type="InterPro" id="IPR020751">
    <property type="entry name" value="aa-tRNA-synth_I_codon-bd_sub2"/>
</dbReference>
<evidence type="ECO:0000256" key="4">
    <source>
        <dbReference type="ARBA" id="ARBA00022598"/>
    </source>
</evidence>
<evidence type="ECO:0000256" key="3">
    <source>
        <dbReference type="ARBA" id="ARBA00012835"/>
    </source>
</evidence>
<dbReference type="AlphaFoldDB" id="A0A7S0KLS3"/>
<gene>
    <name evidence="13" type="ORF">OMED0929_LOCUS4467</name>
</gene>
<evidence type="ECO:0000256" key="10">
    <source>
        <dbReference type="RuleBase" id="RU363037"/>
    </source>
</evidence>
<evidence type="ECO:0000259" key="11">
    <source>
        <dbReference type="Pfam" id="PF00749"/>
    </source>
</evidence>
<dbReference type="Pfam" id="PF00749">
    <property type="entry name" value="tRNA-synt_1c"/>
    <property type="match status" value="1"/>
</dbReference>